<dbReference type="STRING" id="1802301.A2664_03385"/>
<protein>
    <submittedName>
        <fullName evidence="1">Uncharacterized protein</fullName>
    </submittedName>
</protein>
<dbReference type="AlphaFoldDB" id="A0A1G2M180"/>
<accession>A0A1G2M180</accession>
<sequence>METHRQFEEFADLIPTNLVPGPEAGLSFPDKLAAVSAHWQSPCSEPEVGFRSDIAKDRARLMGPETT</sequence>
<dbReference type="Proteomes" id="UP000178873">
    <property type="component" value="Unassembled WGS sequence"/>
</dbReference>
<name>A0A1G2M180_9BACT</name>
<reference evidence="1 2" key="1">
    <citation type="journal article" date="2016" name="Nat. Commun.">
        <title>Thousands of microbial genomes shed light on interconnected biogeochemical processes in an aquifer system.</title>
        <authorList>
            <person name="Anantharaman K."/>
            <person name="Brown C.T."/>
            <person name="Hug L.A."/>
            <person name="Sharon I."/>
            <person name="Castelle C.J."/>
            <person name="Probst A.J."/>
            <person name="Thomas B.C."/>
            <person name="Singh A."/>
            <person name="Wilkins M.J."/>
            <person name="Karaoz U."/>
            <person name="Brodie E.L."/>
            <person name="Williams K.H."/>
            <person name="Hubbard S.S."/>
            <person name="Banfield J.F."/>
        </authorList>
    </citation>
    <scope>NUCLEOTIDE SEQUENCE [LARGE SCALE GENOMIC DNA]</scope>
</reference>
<dbReference type="EMBL" id="MHRF01000013">
    <property type="protein sequence ID" value="OHA17638.1"/>
    <property type="molecule type" value="Genomic_DNA"/>
</dbReference>
<organism evidence="1 2">
    <name type="scientific">Candidatus Taylorbacteria bacterium RIFCSPHIGHO2_01_FULL_46_22b</name>
    <dbReference type="NCBI Taxonomy" id="1802301"/>
    <lineage>
        <taxon>Bacteria</taxon>
        <taxon>Candidatus Tayloriibacteriota</taxon>
    </lineage>
</organism>
<evidence type="ECO:0000313" key="1">
    <source>
        <dbReference type="EMBL" id="OHA17638.1"/>
    </source>
</evidence>
<evidence type="ECO:0000313" key="2">
    <source>
        <dbReference type="Proteomes" id="UP000178873"/>
    </source>
</evidence>
<gene>
    <name evidence="1" type="ORF">A2664_03385</name>
</gene>
<proteinExistence type="predicted"/>
<comment type="caution">
    <text evidence="1">The sequence shown here is derived from an EMBL/GenBank/DDBJ whole genome shotgun (WGS) entry which is preliminary data.</text>
</comment>